<dbReference type="OrthoDB" id="1739980at2759"/>
<accession>A0A834LHR8</accession>
<dbReference type="AlphaFoldDB" id="A0A834LHR8"/>
<keyword evidence="2" id="KW-1185">Reference proteome</keyword>
<evidence type="ECO:0000313" key="1">
    <source>
        <dbReference type="EMBL" id="KAF7137598.1"/>
    </source>
</evidence>
<dbReference type="EMBL" id="WJXA01000007">
    <property type="protein sequence ID" value="KAF7137598.1"/>
    <property type="molecule type" value="Genomic_DNA"/>
</dbReference>
<reference evidence="1" key="1">
    <citation type="submission" date="2019-11" db="EMBL/GenBank/DDBJ databases">
        <authorList>
            <person name="Liu Y."/>
            <person name="Hou J."/>
            <person name="Li T.-Q."/>
            <person name="Guan C.-H."/>
            <person name="Wu X."/>
            <person name="Wu H.-Z."/>
            <person name="Ling F."/>
            <person name="Zhang R."/>
            <person name="Shi X.-G."/>
            <person name="Ren J.-P."/>
            <person name="Chen E.-F."/>
            <person name="Sun J.-M."/>
        </authorList>
    </citation>
    <scope>NUCLEOTIDE SEQUENCE</scope>
    <source>
        <strain evidence="1">Adult_tree_wgs_1</strain>
        <tissue evidence="1">Leaves</tissue>
    </source>
</reference>
<proteinExistence type="predicted"/>
<sequence length="203" mass="23381">MSMIGNSWSFDKYAFLTARNSYEMPFVRLDEQSVFRVERPRIVREQLHSGVRALMLKIFDTRDSETIWVAQNTNDDGDYNWFDSSTPALAILKEIEEFLSSNPFEILTLILEDCVTTSNGLAKVFKAARLTKYLLPLNKMPQHDGQSWPSVKDMVAADERLIVFTSDESKQLSEGIAYKWNFMMEIGKGVDVGHLALKESFYW</sequence>
<dbReference type="InterPro" id="IPR051057">
    <property type="entry name" value="PI-PLC_domain"/>
</dbReference>
<dbReference type="Proteomes" id="UP000626092">
    <property type="component" value="Unassembled WGS sequence"/>
</dbReference>
<dbReference type="GO" id="GO:0006629">
    <property type="term" value="P:lipid metabolic process"/>
    <property type="evidence" value="ECO:0007669"/>
    <property type="project" value="InterPro"/>
</dbReference>
<comment type="caution">
    <text evidence="1">The sequence shown here is derived from an EMBL/GenBank/DDBJ whole genome shotgun (WGS) entry which is preliminary data.</text>
</comment>
<gene>
    <name evidence="1" type="ORF">RHSIM_Rhsim07G0253300</name>
</gene>
<protein>
    <submittedName>
        <fullName evidence="1">Uncharacterized protein</fullName>
    </submittedName>
</protein>
<name>A0A834LHR8_RHOSS</name>
<dbReference type="SUPFAM" id="SSF51695">
    <property type="entry name" value="PLC-like phosphodiesterases"/>
    <property type="match status" value="1"/>
</dbReference>
<dbReference type="Gene3D" id="3.20.20.190">
    <property type="entry name" value="Phosphatidylinositol (PI) phosphodiesterase"/>
    <property type="match status" value="1"/>
</dbReference>
<organism evidence="1 2">
    <name type="scientific">Rhododendron simsii</name>
    <name type="common">Sims's rhododendron</name>
    <dbReference type="NCBI Taxonomy" id="118357"/>
    <lineage>
        <taxon>Eukaryota</taxon>
        <taxon>Viridiplantae</taxon>
        <taxon>Streptophyta</taxon>
        <taxon>Embryophyta</taxon>
        <taxon>Tracheophyta</taxon>
        <taxon>Spermatophyta</taxon>
        <taxon>Magnoliopsida</taxon>
        <taxon>eudicotyledons</taxon>
        <taxon>Gunneridae</taxon>
        <taxon>Pentapetalae</taxon>
        <taxon>asterids</taxon>
        <taxon>Ericales</taxon>
        <taxon>Ericaceae</taxon>
        <taxon>Ericoideae</taxon>
        <taxon>Rhodoreae</taxon>
        <taxon>Rhododendron</taxon>
    </lineage>
</organism>
<dbReference type="Pfam" id="PF26178">
    <property type="entry name" value="PI-PLC_cat"/>
    <property type="match status" value="1"/>
</dbReference>
<dbReference type="PANTHER" id="PTHR13593">
    <property type="match status" value="1"/>
</dbReference>
<dbReference type="PANTHER" id="PTHR13593:SF51">
    <property type="entry name" value="F21F23.12 PROTEIN"/>
    <property type="match status" value="1"/>
</dbReference>
<evidence type="ECO:0000313" key="2">
    <source>
        <dbReference type="Proteomes" id="UP000626092"/>
    </source>
</evidence>
<dbReference type="InterPro" id="IPR017946">
    <property type="entry name" value="PLC-like_Pdiesterase_TIM-brl"/>
</dbReference>
<dbReference type="GO" id="GO:0008081">
    <property type="term" value="F:phosphoric diester hydrolase activity"/>
    <property type="evidence" value="ECO:0007669"/>
    <property type="project" value="InterPro"/>
</dbReference>